<keyword evidence="1" id="KW-0378">Hydrolase</keyword>
<sequence>MKSALSLRFVFGLIALFFSCTMSRSQTVIPLWPDGQIPNDLKNRNIQEKIEVGNDGVLRISNIVLPTLSVYMPEKPTGAAVVICPGGGYRIEASGHEGVDVAQWFNSFGVTAFVLKYRLPDDALWANKHEVALQDAFKAMQLVRSNATKYKVDPNRIGIMGFSAGGHLASTVSTHWQSAPSMTGLKNLPNAEICKPNFSILIYPVISSGPFKHAGSFELLLGKNPSAEQMDYYSSEKQVTEKTPPTLLVHATDDKGVPVENSLMYYDALRKLKIPASILVYENGGHGFGLGKKQKGSVKHWPDGCQAWMEGMGLLEPKN</sequence>
<dbReference type="Gene3D" id="3.40.50.1820">
    <property type="entry name" value="alpha/beta hydrolase"/>
    <property type="match status" value="1"/>
</dbReference>
<comment type="caution">
    <text evidence="3">The sequence shown here is derived from an EMBL/GenBank/DDBJ whole genome shotgun (WGS) entry which is preliminary data.</text>
</comment>
<keyword evidence="4" id="KW-1185">Reference proteome</keyword>
<dbReference type="RefSeq" id="WP_183971512.1">
    <property type="nucleotide sequence ID" value="NZ_JACIBY010000001.1"/>
</dbReference>
<dbReference type="SUPFAM" id="SSF53474">
    <property type="entry name" value="alpha/beta-Hydrolases"/>
    <property type="match status" value="1"/>
</dbReference>
<dbReference type="PROSITE" id="PS51257">
    <property type="entry name" value="PROKAR_LIPOPROTEIN"/>
    <property type="match status" value="1"/>
</dbReference>
<dbReference type="GO" id="GO:0016787">
    <property type="term" value="F:hydrolase activity"/>
    <property type="evidence" value="ECO:0007669"/>
    <property type="project" value="UniProtKB-KW"/>
</dbReference>
<evidence type="ECO:0000313" key="3">
    <source>
        <dbReference type="EMBL" id="MBB3836740.1"/>
    </source>
</evidence>
<dbReference type="Pfam" id="PF20434">
    <property type="entry name" value="BD-FAE"/>
    <property type="match status" value="1"/>
</dbReference>
<dbReference type="InterPro" id="IPR049492">
    <property type="entry name" value="BD-FAE-like_dom"/>
</dbReference>
<dbReference type="PANTHER" id="PTHR48081">
    <property type="entry name" value="AB HYDROLASE SUPERFAMILY PROTEIN C4A8.06C"/>
    <property type="match status" value="1"/>
</dbReference>
<dbReference type="InterPro" id="IPR029058">
    <property type="entry name" value="AB_hydrolase_fold"/>
</dbReference>
<organism evidence="3 4">
    <name type="scientific">Runella defluvii</name>
    <dbReference type="NCBI Taxonomy" id="370973"/>
    <lineage>
        <taxon>Bacteria</taxon>
        <taxon>Pseudomonadati</taxon>
        <taxon>Bacteroidota</taxon>
        <taxon>Cytophagia</taxon>
        <taxon>Cytophagales</taxon>
        <taxon>Spirosomataceae</taxon>
        <taxon>Runella</taxon>
    </lineage>
</organism>
<protein>
    <submittedName>
        <fullName evidence="3">Acetyl esterase/lipase</fullName>
    </submittedName>
</protein>
<feature type="domain" description="BD-FAE-like" evidence="2">
    <location>
        <begin position="68"/>
        <end position="268"/>
    </location>
</feature>
<dbReference type="AlphaFoldDB" id="A0A7W5ZHL0"/>
<dbReference type="InterPro" id="IPR050300">
    <property type="entry name" value="GDXG_lipolytic_enzyme"/>
</dbReference>
<evidence type="ECO:0000259" key="2">
    <source>
        <dbReference type="Pfam" id="PF20434"/>
    </source>
</evidence>
<dbReference type="PANTHER" id="PTHR48081:SF6">
    <property type="entry name" value="PEPTIDASE S9 PROLYL OLIGOPEPTIDASE CATALYTIC DOMAIN-CONTAINING PROTEIN"/>
    <property type="match status" value="1"/>
</dbReference>
<accession>A0A7W5ZHL0</accession>
<evidence type="ECO:0000313" key="4">
    <source>
        <dbReference type="Proteomes" id="UP000541352"/>
    </source>
</evidence>
<dbReference type="Proteomes" id="UP000541352">
    <property type="component" value="Unassembled WGS sequence"/>
</dbReference>
<reference evidence="3 4" key="1">
    <citation type="submission" date="2020-08" db="EMBL/GenBank/DDBJ databases">
        <title>Genomic Encyclopedia of Type Strains, Phase IV (KMG-IV): sequencing the most valuable type-strain genomes for metagenomic binning, comparative biology and taxonomic classification.</title>
        <authorList>
            <person name="Goeker M."/>
        </authorList>
    </citation>
    <scope>NUCLEOTIDE SEQUENCE [LARGE SCALE GENOMIC DNA]</scope>
    <source>
        <strain evidence="3 4">DSM 17976</strain>
    </source>
</reference>
<dbReference type="EMBL" id="JACIBY010000001">
    <property type="protein sequence ID" value="MBB3836740.1"/>
    <property type="molecule type" value="Genomic_DNA"/>
</dbReference>
<proteinExistence type="predicted"/>
<name>A0A7W5ZHL0_9BACT</name>
<gene>
    <name evidence="3" type="ORF">FHS57_000722</name>
</gene>
<evidence type="ECO:0000256" key="1">
    <source>
        <dbReference type="ARBA" id="ARBA00022801"/>
    </source>
</evidence>